<keyword evidence="4" id="KW-1185">Reference proteome</keyword>
<proteinExistence type="inferred from homology"/>
<reference evidence="3" key="1">
    <citation type="submission" date="2022-09" db="EMBL/GenBank/DDBJ databases">
        <title>Eubacterium sp. LFL-14 isolated from human feces.</title>
        <authorList>
            <person name="Liu F."/>
        </authorList>
    </citation>
    <scope>NUCLEOTIDE SEQUENCE</scope>
    <source>
        <strain evidence="3">LFL-14</strain>
    </source>
</reference>
<dbReference type="EMBL" id="JAODBU010000002">
    <property type="protein sequence ID" value="MCT7397681.1"/>
    <property type="molecule type" value="Genomic_DNA"/>
</dbReference>
<dbReference type="Gene3D" id="3.30.450.370">
    <property type="match status" value="1"/>
</dbReference>
<protein>
    <submittedName>
        <fullName evidence="3">ATPase, T2SS/T4P/T4SS family</fullName>
    </submittedName>
</protein>
<comment type="caution">
    <text evidence="3">The sequence shown here is derived from an EMBL/GenBank/DDBJ whole genome shotgun (WGS) entry which is preliminary data.</text>
</comment>
<sequence>MDNDSKLKIADEMYGPLLPYIKDDDVTDINYNGEGVWIDDLNNGRYKVDVDIDQKFVTQFSTKLSNLMNEQFNKYTPFLEAETDTLRVSFIHPSVTNTGYSVSIRKTPPKRRITLEKIKEDNYCSEGLEAFLSNAIKAEMNVIICGLPGTGKTEFLKYLTTFIPPWEKVMTIEDNLEIRYREINPGKDCVEMKVGSTLSYDRAIKLCLRQLPTWVLLSEARSVEVEELIKSMITGTHCITTLHTDDVRKVADRMRNMSKAVNVNDVYNCIDIAIQIKSDVNNSGKIKRRISQVGFLVHDIITDENKTVMFYEEGNFVTNNLPEDILRKFKMAGIKDPFKRTFEDYELNVINPKQDKEK</sequence>
<evidence type="ECO:0000256" key="1">
    <source>
        <dbReference type="ARBA" id="ARBA00006611"/>
    </source>
</evidence>
<comment type="similarity">
    <text evidence="1">Belongs to the GSP E family.</text>
</comment>
<dbReference type="RefSeq" id="WP_260978118.1">
    <property type="nucleotide sequence ID" value="NZ_JAODBU010000002.1"/>
</dbReference>
<evidence type="ECO:0000313" key="3">
    <source>
        <dbReference type="EMBL" id="MCT7397681.1"/>
    </source>
</evidence>
<dbReference type="Pfam" id="PF00437">
    <property type="entry name" value="T2SSE"/>
    <property type="match status" value="1"/>
</dbReference>
<organism evidence="3 4">
    <name type="scientific">Eubacterium album</name>
    <dbReference type="NCBI Taxonomy" id="2978477"/>
    <lineage>
        <taxon>Bacteria</taxon>
        <taxon>Bacillati</taxon>
        <taxon>Bacillota</taxon>
        <taxon>Clostridia</taxon>
        <taxon>Eubacteriales</taxon>
        <taxon>Eubacteriaceae</taxon>
        <taxon>Eubacterium</taxon>
    </lineage>
</organism>
<dbReference type="InterPro" id="IPR027417">
    <property type="entry name" value="P-loop_NTPase"/>
</dbReference>
<name>A0ABT2LYJ1_9FIRM</name>
<evidence type="ECO:0000313" key="4">
    <source>
        <dbReference type="Proteomes" id="UP001431199"/>
    </source>
</evidence>
<dbReference type="Gene3D" id="3.40.50.300">
    <property type="entry name" value="P-loop containing nucleotide triphosphate hydrolases"/>
    <property type="match status" value="1"/>
</dbReference>
<dbReference type="PANTHER" id="PTHR30486">
    <property type="entry name" value="TWITCHING MOTILITY PROTEIN PILT"/>
    <property type="match status" value="1"/>
</dbReference>
<gene>
    <name evidence="3" type="ORF">N5B56_01100</name>
</gene>
<evidence type="ECO:0000259" key="2">
    <source>
        <dbReference type="Pfam" id="PF00437"/>
    </source>
</evidence>
<dbReference type="SUPFAM" id="SSF52540">
    <property type="entry name" value="P-loop containing nucleoside triphosphate hydrolases"/>
    <property type="match status" value="1"/>
</dbReference>
<accession>A0ABT2LYJ1</accession>
<dbReference type="PANTHER" id="PTHR30486:SF6">
    <property type="entry name" value="TYPE IV PILUS RETRACTATION ATPASE PILT"/>
    <property type="match status" value="1"/>
</dbReference>
<feature type="domain" description="Bacterial type II secretion system protein E" evidence="2">
    <location>
        <begin position="86"/>
        <end position="261"/>
    </location>
</feature>
<dbReference type="Proteomes" id="UP001431199">
    <property type="component" value="Unassembled WGS sequence"/>
</dbReference>
<dbReference type="InterPro" id="IPR001482">
    <property type="entry name" value="T2SS/T4SS_dom"/>
</dbReference>
<dbReference type="InterPro" id="IPR050921">
    <property type="entry name" value="T4SS_GSP_E_ATPase"/>
</dbReference>